<dbReference type="RefSeq" id="WP_317080649.1">
    <property type="nucleotide sequence ID" value="NZ_CP136594.1"/>
</dbReference>
<dbReference type="PRINTS" id="PR00176">
    <property type="entry name" value="NANEUSMPORT"/>
</dbReference>
<dbReference type="PANTHER" id="PTHR42948:SF1">
    <property type="entry name" value="TRANSPORTER"/>
    <property type="match status" value="1"/>
</dbReference>
<feature type="transmembrane region" description="Helical" evidence="6">
    <location>
        <begin position="46"/>
        <end position="66"/>
    </location>
</feature>
<keyword evidence="2" id="KW-0813">Transport</keyword>
<dbReference type="CDD" id="cd10336">
    <property type="entry name" value="SLC6sbd_Tyt1-Like"/>
    <property type="match status" value="1"/>
</dbReference>
<feature type="transmembrane region" description="Helical" evidence="6">
    <location>
        <begin position="375"/>
        <end position="396"/>
    </location>
</feature>
<keyword evidence="3 6" id="KW-0812">Transmembrane</keyword>
<dbReference type="InterPro" id="IPR000175">
    <property type="entry name" value="Na/ntran_symport"/>
</dbReference>
<keyword evidence="5 6" id="KW-0472">Membrane</keyword>
<feature type="transmembrane region" description="Helical" evidence="6">
    <location>
        <begin position="426"/>
        <end position="443"/>
    </location>
</feature>
<dbReference type="AlphaFoldDB" id="A0AA97F5K1"/>
<dbReference type="Proteomes" id="UP001302429">
    <property type="component" value="Chromosome"/>
</dbReference>
<evidence type="ECO:0000256" key="3">
    <source>
        <dbReference type="ARBA" id="ARBA00022692"/>
    </source>
</evidence>
<proteinExistence type="predicted"/>
<dbReference type="PROSITE" id="PS50267">
    <property type="entry name" value="NA_NEUROTRAN_SYMP_3"/>
    <property type="match status" value="1"/>
</dbReference>
<comment type="subcellular location">
    <subcellularLocation>
        <location evidence="1">Membrane</location>
        <topology evidence="1">Multi-pass membrane protein</topology>
    </subcellularLocation>
</comment>
<evidence type="ECO:0000313" key="7">
    <source>
        <dbReference type="EMBL" id="WOE74401.1"/>
    </source>
</evidence>
<dbReference type="InterPro" id="IPR037272">
    <property type="entry name" value="SNS_sf"/>
</dbReference>
<feature type="transmembrane region" description="Helical" evidence="6">
    <location>
        <begin position="338"/>
        <end position="363"/>
    </location>
</feature>
<dbReference type="EMBL" id="CP136594">
    <property type="protein sequence ID" value="WOE74401.1"/>
    <property type="molecule type" value="Genomic_DNA"/>
</dbReference>
<organism evidence="7 8">
    <name type="scientific">Alterisphingorhabdus coralli</name>
    <dbReference type="NCBI Taxonomy" id="3071408"/>
    <lineage>
        <taxon>Bacteria</taxon>
        <taxon>Pseudomonadati</taxon>
        <taxon>Pseudomonadota</taxon>
        <taxon>Alphaproteobacteria</taxon>
        <taxon>Sphingomonadales</taxon>
        <taxon>Sphingomonadaceae</taxon>
        <taxon>Alterisphingorhabdus (ex Yan et al. 2024)</taxon>
    </lineage>
</organism>
<gene>
    <name evidence="7" type="ORF">RB602_11160</name>
</gene>
<feature type="transmembrane region" description="Helical" evidence="6">
    <location>
        <begin position="284"/>
        <end position="301"/>
    </location>
</feature>
<dbReference type="NCBIfam" id="NF037979">
    <property type="entry name" value="Na_transp"/>
    <property type="match status" value="1"/>
</dbReference>
<name>A0AA97F5K1_9SPHN</name>
<evidence type="ECO:0000256" key="2">
    <source>
        <dbReference type="ARBA" id="ARBA00022448"/>
    </source>
</evidence>
<feature type="transmembrane region" description="Helical" evidence="6">
    <location>
        <begin position="17"/>
        <end position="34"/>
    </location>
</feature>
<dbReference type="InterPro" id="IPR047218">
    <property type="entry name" value="YocR/YhdH-like"/>
</dbReference>
<feature type="transmembrane region" description="Helical" evidence="6">
    <location>
        <begin position="166"/>
        <end position="186"/>
    </location>
</feature>
<reference evidence="7 8" key="1">
    <citation type="submission" date="2023-10" db="EMBL/GenBank/DDBJ databases">
        <title>Complete genome sequence of a Sphingomonadaceae bacterium.</title>
        <authorList>
            <person name="Yan C."/>
        </authorList>
    </citation>
    <scope>NUCLEOTIDE SEQUENCE [LARGE SCALE GENOMIC DNA]</scope>
    <source>
        <strain evidence="7 8">SCSIO 66989</strain>
    </source>
</reference>
<feature type="transmembrane region" description="Helical" evidence="6">
    <location>
        <begin position="94"/>
        <end position="122"/>
    </location>
</feature>
<dbReference type="Pfam" id="PF00209">
    <property type="entry name" value="SNF"/>
    <property type="match status" value="2"/>
</dbReference>
<keyword evidence="4 6" id="KW-1133">Transmembrane helix</keyword>
<dbReference type="SUPFAM" id="SSF161070">
    <property type="entry name" value="SNF-like"/>
    <property type="match status" value="1"/>
</dbReference>
<evidence type="ECO:0000256" key="5">
    <source>
        <dbReference type="ARBA" id="ARBA00023136"/>
    </source>
</evidence>
<protein>
    <submittedName>
        <fullName evidence="7">Sodium-dependent transporter</fullName>
    </submittedName>
</protein>
<feature type="transmembrane region" description="Helical" evidence="6">
    <location>
        <begin position="464"/>
        <end position="483"/>
    </location>
</feature>
<dbReference type="PANTHER" id="PTHR42948">
    <property type="entry name" value="TRANSPORTER"/>
    <property type="match status" value="1"/>
</dbReference>
<keyword evidence="8" id="KW-1185">Reference proteome</keyword>
<sequence length="489" mass="51197">MAGPAGVGHTENWSSRFAFVMAAVGSAVGLGNLVRFPAEAGSNGGGAFVIFYIFCVVMIGLPVLLAETVIGRYGKSSAVDSVSKLARASGRSPLWAAAAFVGMLGAYFILTYYSVIGGWVVYFAGVFVDDMASAVSGGTLTQGAFAGQNSEDVASMLGTLHGNAEMMVAMHALFMAITIFVVARGVTGGIEKVAVWLMPTFFLLFLAITVYSMLTGAFTETLSFLFSFEPSRLLDPNVMLSALGQALFSLSLGSALMITYGAYASADTDLAKTSGMIGSADTSVAIIAGLAIFPIVFAAMTPDLLAEVLSGEKPVPQGLGLMFSTLPVSFQTMPGGSLIGLLFFVMVFFAALTSSVALLEASVSWASRQFNISRSMTAVVLGLMAFAIGAVASFSFNTLADFKPLPFGIFDGLELFSILDTVTGKIMLPVSALLVAIFVGWIADKRIINAQNGLSGGTLALWRFLIAWLCPLVIAAILFFGLFPNLIKG</sequence>
<evidence type="ECO:0000256" key="4">
    <source>
        <dbReference type="ARBA" id="ARBA00022989"/>
    </source>
</evidence>
<feature type="transmembrane region" description="Helical" evidence="6">
    <location>
        <begin position="238"/>
        <end position="263"/>
    </location>
</feature>
<dbReference type="GO" id="GO:0016020">
    <property type="term" value="C:membrane"/>
    <property type="evidence" value="ECO:0007669"/>
    <property type="project" value="UniProtKB-SubCell"/>
</dbReference>
<feature type="transmembrane region" description="Helical" evidence="6">
    <location>
        <begin position="193"/>
        <end position="218"/>
    </location>
</feature>
<evidence type="ECO:0000313" key="8">
    <source>
        <dbReference type="Proteomes" id="UP001302429"/>
    </source>
</evidence>
<accession>A0AA97F5K1</accession>
<evidence type="ECO:0000256" key="1">
    <source>
        <dbReference type="ARBA" id="ARBA00004141"/>
    </source>
</evidence>
<dbReference type="KEGG" id="acoa:RB602_11160"/>
<evidence type="ECO:0000256" key="6">
    <source>
        <dbReference type="SAM" id="Phobius"/>
    </source>
</evidence>